<reference evidence="2" key="1">
    <citation type="journal article" date="2019" name="Int. J. Syst. Evol. Microbiol.">
        <title>The Global Catalogue of Microorganisms (GCM) 10K type strain sequencing project: providing services to taxonomists for standard genome sequencing and annotation.</title>
        <authorList>
            <consortium name="The Broad Institute Genomics Platform"/>
            <consortium name="The Broad Institute Genome Sequencing Center for Infectious Disease"/>
            <person name="Wu L."/>
            <person name="Ma J."/>
        </authorList>
    </citation>
    <scope>NUCLEOTIDE SEQUENCE [LARGE SCALE GENOMIC DNA]</scope>
    <source>
        <strain evidence="2">JCM 15478</strain>
    </source>
</reference>
<evidence type="ECO:0000313" key="2">
    <source>
        <dbReference type="Proteomes" id="UP001500016"/>
    </source>
</evidence>
<sequence length="169" mass="18440">MMDDDSRTRPSMEADDRTSLTSFLDCQRATLALKCRGLTAGQLRSRAVPPSTLTLLGLVRHAASVERSWFRFVLNAEDVPTLWTGEAGGAQADFDVENADVDEAFAAWQEECARSRAVASSFASLDDTVTCAGATISLRFVLTHMIEEYARHNGHADLLRESLDGTVGE</sequence>
<proteinExistence type="predicted"/>
<organism evidence="1 2">
    <name type="scientific">Streptomyces albiaxialis</name>
    <dbReference type="NCBI Taxonomy" id="329523"/>
    <lineage>
        <taxon>Bacteria</taxon>
        <taxon>Bacillati</taxon>
        <taxon>Actinomycetota</taxon>
        <taxon>Actinomycetes</taxon>
        <taxon>Kitasatosporales</taxon>
        <taxon>Streptomycetaceae</taxon>
        <taxon>Streptomyces</taxon>
    </lineage>
</organism>
<dbReference type="Proteomes" id="UP001500016">
    <property type="component" value="Unassembled WGS sequence"/>
</dbReference>
<gene>
    <name evidence="1" type="ORF">GCM10009801_46070</name>
</gene>
<dbReference type="Pfam" id="PF04978">
    <property type="entry name" value="MST"/>
    <property type="match status" value="1"/>
</dbReference>
<dbReference type="InterPro" id="IPR007061">
    <property type="entry name" value="MST-like"/>
</dbReference>
<protein>
    <submittedName>
        <fullName evidence="1">DinB family protein</fullName>
    </submittedName>
</protein>
<accession>A0ABP5HSK5</accession>
<dbReference type="SUPFAM" id="SSF109854">
    <property type="entry name" value="DinB/YfiT-like putative metalloenzymes"/>
    <property type="match status" value="1"/>
</dbReference>
<dbReference type="EMBL" id="BAAAPE010000012">
    <property type="protein sequence ID" value="GAA2084731.1"/>
    <property type="molecule type" value="Genomic_DNA"/>
</dbReference>
<keyword evidence="2" id="KW-1185">Reference proteome</keyword>
<dbReference type="InterPro" id="IPR034660">
    <property type="entry name" value="DinB/YfiT-like"/>
</dbReference>
<evidence type="ECO:0000313" key="1">
    <source>
        <dbReference type="EMBL" id="GAA2084731.1"/>
    </source>
</evidence>
<name>A0ABP5HSK5_9ACTN</name>
<comment type="caution">
    <text evidence="1">The sequence shown here is derived from an EMBL/GenBank/DDBJ whole genome shotgun (WGS) entry which is preliminary data.</text>
</comment>
<dbReference type="Gene3D" id="1.20.120.450">
    <property type="entry name" value="dinb family like domain"/>
    <property type="match status" value="1"/>
</dbReference>